<evidence type="ECO:0000313" key="2">
    <source>
        <dbReference type="EMBL" id="CBL18379.1"/>
    </source>
</evidence>
<name>D4LFI4_RUMC1</name>
<proteinExistence type="predicted"/>
<dbReference type="HOGENOM" id="CLU_030805_1_2_9"/>
<sequence length="186" mass="19996">MKNWAEEYENIGHSHEIFTQNLDRTVTNVVQLLMLKAMTISTAESCTGGLLSELITSVPGASQVFELGVCTYSNRIKQTLLNVPEGMLAQYGPVSRQVALAMVRGLKEKSGADLCISVTGLAGPGGGTPEQPVGTVYVGFAFGSTEWVSGLRLWELDAINRNSIRRHTALCAFGIAEHILAEVGNQ</sequence>
<reference evidence="2" key="2">
    <citation type="submission" date="2010-03" db="EMBL/GenBank/DDBJ databases">
        <authorList>
            <person name="Pajon A."/>
        </authorList>
    </citation>
    <scope>NUCLEOTIDE SEQUENCE</scope>
    <source>
        <strain evidence="2">Type strain: 18P13</strain>
    </source>
</reference>
<dbReference type="SUPFAM" id="SSF142433">
    <property type="entry name" value="CinA-like"/>
    <property type="match status" value="1"/>
</dbReference>
<feature type="domain" description="CinA C-terminal" evidence="1">
    <location>
        <begin position="26"/>
        <end position="176"/>
    </location>
</feature>
<dbReference type="BioCyc" id="RCHA213810:RUM_RS11635-MONOMER"/>
<dbReference type="KEGG" id="rch:RUM_23910"/>
<dbReference type="Pfam" id="PF02464">
    <property type="entry name" value="CinA"/>
    <property type="match status" value="1"/>
</dbReference>
<dbReference type="EMBL" id="FP929052">
    <property type="protein sequence ID" value="CBL18379.1"/>
    <property type="molecule type" value="Genomic_DNA"/>
</dbReference>
<dbReference type="InterPro" id="IPR036653">
    <property type="entry name" value="CinA-like_C"/>
</dbReference>
<organism evidence="2 3">
    <name type="scientific">Ruminococcus champanellensis (strain DSM 18848 / JCM 17042 / KCTC 15320 / 18P13)</name>
    <dbReference type="NCBI Taxonomy" id="213810"/>
    <lineage>
        <taxon>Bacteria</taxon>
        <taxon>Bacillati</taxon>
        <taxon>Bacillota</taxon>
        <taxon>Clostridia</taxon>
        <taxon>Eubacteriales</taxon>
        <taxon>Oscillospiraceae</taxon>
        <taxon>Ruminococcus</taxon>
    </lineage>
</organism>
<keyword evidence="3" id="KW-1185">Reference proteome</keyword>
<reference evidence="2" key="1">
    <citation type="submission" date="2010-03" db="EMBL/GenBank/DDBJ databases">
        <title>The genome sequence of Ruminococcus sp. 18P13.</title>
        <authorList>
            <consortium name="metaHIT consortium -- http://www.metahit.eu/"/>
            <person name="Pajon A."/>
            <person name="Turner K."/>
            <person name="Parkhill J."/>
            <person name="Bernalier A."/>
        </authorList>
    </citation>
    <scope>NUCLEOTIDE SEQUENCE [LARGE SCALE GENOMIC DNA]</scope>
    <source>
        <strain evidence="2">Type strain: 18P13</strain>
    </source>
</reference>
<dbReference type="Gene3D" id="3.90.950.20">
    <property type="entry name" value="CinA-like"/>
    <property type="match status" value="1"/>
</dbReference>
<dbReference type="GeneID" id="83157032"/>
<dbReference type="RefSeq" id="WP_015559285.1">
    <property type="nucleotide sequence ID" value="NC_021039.1"/>
</dbReference>
<gene>
    <name evidence="2" type="ordered locus">RUM_23910</name>
</gene>
<evidence type="ECO:0000313" key="3">
    <source>
        <dbReference type="Proteomes" id="UP000007054"/>
    </source>
</evidence>
<evidence type="ECO:0000259" key="1">
    <source>
        <dbReference type="Pfam" id="PF02464"/>
    </source>
</evidence>
<dbReference type="STRING" id="213810.RUM_23910"/>
<dbReference type="NCBIfam" id="TIGR00199">
    <property type="entry name" value="PncC_domain"/>
    <property type="match status" value="1"/>
</dbReference>
<dbReference type="PATRIC" id="fig|213810.4.peg.2287"/>
<protein>
    <submittedName>
        <fullName evidence="2">Uncharacterized protein (Competence-and mitomycin-induced)</fullName>
    </submittedName>
</protein>
<dbReference type="AlphaFoldDB" id="D4LFI4"/>
<dbReference type="Proteomes" id="UP000007054">
    <property type="component" value="Chromosome"/>
</dbReference>
<accession>D4LFI4</accession>
<dbReference type="InterPro" id="IPR008136">
    <property type="entry name" value="CinA_C"/>
</dbReference>